<dbReference type="InterPro" id="IPR050155">
    <property type="entry name" value="HAD-like_hydrolase_sf"/>
</dbReference>
<dbReference type="SFLD" id="SFLDS00003">
    <property type="entry name" value="Haloacid_Dehalogenase"/>
    <property type="match status" value="1"/>
</dbReference>
<dbReference type="Gene3D" id="1.10.150.240">
    <property type="entry name" value="Putative phosphatase, domain 2"/>
    <property type="match status" value="1"/>
</dbReference>
<dbReference type="Proteomes" id="UP000187439">
    <property type="component" value="Unassembled WGS sequence"/>
</dbReference>
<dbReference type="PANTHER" id="PTHR43434:SF13">
    <property type="entry name" value="PHOSPHOGLYCOLATE PHOSPHATASE"/>
    <property type="match status" value="1"/>
</dbReference>
<dbReference type="NCBIfam" id="TIGR01549">
    <property type="entry name" value="HAD-SF-IA-v1"/>
    <property type="match status" value="1"/>
</dbReference>
<dbReference type="SUPFAM" id="SSF56784">
    <property type="entry name" value="HAD-like"/>
    <property type="match status" value="1"/>
</dbReference>
<name>A0A1R0XKP1_9BACL</name>
<dbReference type="GO" id="GO:0006281">
    <property type="term" value="P:DNA repair"/>
    <property type="evidence" value="ECO:0007669"/>
    <property type="project" value="TreeGrafter"/>
</dbReference>
<sequence>MIKNVIFDFDGTIVNSRALIVKLYNELAERYGFKYIQDNEIEQLSELSIPNRCKALGVPVHRVPQLGLQAKSRYQHLIGELESNPGLKDLILRLREAGYNLTIISSNLEPSIRAFLVHNDIEGFDSVYSAKDFFGKHRTIHSFLKKNGIPVNEAVYIGDELRDIEACRKIEMKIISVSWGYDSAKLLEQANPSLMAYRPEDIFGALEKLNRSEQIQK</sequence>
<dbReference type="GO" id="GO:0008967">
    <property type="term" value="F:phosphoglycolate phosphatase activity"/>
    <property type="evidence" value="ECO:0007669"/>
    <property type="project" value="TreeGrafter"/>
</dbReference>
<evidence type="ECO:0008006" key="3">
    <source>
        <dbReference type="Google" id="ProtNLM"/>
    </source>
</evidence>
<dbReference type="InterPro" id="IPR023214">
    <property type="entry name" value="HAD_sf"/>
</dbReference>
<dbReference type="InterPro" id="IPR036412">
    <property type="entry name" value="HAD-like_sf"/>
</dbReference>
<dbReference type="InterPro" id="IPR006439">
    <property type="entry name" value="HAD-SF_hydro_IA"/>
</dbReference>
<dbReference type="SFLD" id="SFLDG01129">
    <property type="entry name" value="C1.5:_HAD__Beta-PGM__Phosphata"/>
    <property type="match status" value="1"/>
</dbReference>
<comment type="caution">
    <text evidence="1">The sequence shown here is derived from an EMBL/GenBank/DDBJ whole genome shotgun (WGS) entry which is preliminary data.</text>
</comment>
<dbReference type="EMBL" id="MPTC01000037">
    <property type="protein sequence ID" value="OMD35671.1"/>
    <property type="molecule type" value="Genomic_DNA"/>
</dbReference>
<evidence type="ECO:0000313" key="1">
    <source>
        <dbReference type="EMBL" id="OMD35671.1"/>
    </source>
</evidence>
<organism evidence="1 2">
    <name type="scientific">Paenibacillus odorifer</name>
    <dbReference type="NCBI Taxonomy" id="189426"/>
    <lineage>
        <taxon>Bacteria</taxon>
        <taxon>Bacillati</taxon>
        <taxon>Bacillota</taxon>
        <taxon>Bacilli</taxon>
        <taxon>Bacillales</taxon>
        <taxon>Paenibacillaceae</taxon>
        <taxon>Paenibacillus</taxon>
    </lineage>
</organism>
<dbReference type="PANTHER" id="PTHR43434">
    <property type="entry name" value="PHOSPHOGLYCOLATE PHOSPHATASE"/>
    <property type="match status" value="1"/>
</dbReference>
<dbReference type="RefSeq" id="WP_076121295.1">
    <property type="nucleotide sequence ID" value="NZ_MPTC01000037.1"/>
</dbReference>
<dbReference type="PROSITE" id="PS01228">
    <property type="entry name" value="COF_1"/>
    <property type="match status" value="1"/>
</dbReference>
<dbReference type="GO" id="GO:0005829">
    <property type="term" value="C:cytosol"/>
    <property type="evidence" value="ECO:0007669"/>
    <property type="project" value="TreeGrafter"/>
</dbReference>
<gene>
    <name evidence="1" type="ORF">BSK52_26590</name>
</gene>
<accession>A0A1R0XKP1</accession>
<reference evidence="1 2" key="1">
    <citation type="submission" date="2016-10" db="EMBL/GenBank/DDBJ databases">
        <title>Paenibacillus species isolates.</title>
        <authorList>
            <person name="Beno S.M."/>
        </authorList>
    </citation>
    <scope>NUCLEOTIDE SEQUENCE [LARGE SCALE GENOMIC DNA]</scope>
    <source>
        <strain evidence="1 2">FSL H7-0710</strain>
    </source>
</reference>
<protein>
    <recommendedName>
        <fullName evidence="3">HAD family hydrolase</fullName>
    </recommendedName>
</protein>
<dbReference type="AlphaFoldDB" id="A0A1R0XKP1"/>
<proteinExistence type="predicted"/>
<dbReference type="InterPro" id="IPR041492">
    <property type="entry name" value="HAD_2"/>
</dbReference>
<dbReference type="InterPro" id="IPR023198">
    <property type="entry name" value="PGP-like_dom2"/>
</dbReference>
<evidence type="ECO:0000313" key="2">
    <source>
        <dbReference type="Proteomes" id="UP000187439"/>
    </source>
</evidence>
<dbReference type="Gene3D" id="3.40.50.1000">
    <property type="entry name" value="HAD superfamily/HAD-like"/>
    <property type="match status" value="1"/>
</dbReference>
<dbReference type="Pfam" id="PF13419">
    <property type="entry name" value="HAD_2"/>
    <property type="match status" value="1"/>
</dbReference>